<organism evidence="1 2">
    <name type="scientific">Niveibacterium microcysteis</name>
    <dbReference type="NCBI Taxonomy" id="2811415"/>
    <lineage>
        <taxon>Bacteria</taxon>
        <taxon>Pseudomonadati</taxon>
        <taxon>Pseudomonadota</taxon>
        <taxon>Betaproteobacteria</taxon>
        <taxon>Rhodocyclales</taxon>
        <taxon>Rhodocyclaceae</taxon>
        <taxon>Niveibacterium</taxon>
    </lineage>
</organism>
<sequence>MKVNLTHGAIDLAQGKLLSLDAAGGWTLQVSHGSIWVTSPDMPGDHFIHGGQKIRLSGASRVVVEALRDCAIQLAPASATPKSPARRAAAPVTAFNACAA</sequence>
<gene>
    <name evidence="1" type="ORF">JY500_07100</name>
</gene>
<evidence type="ECO:0000313" key="2">
    <source>
        <dbReference type="Proteomes" id="UP000663570"/>
    </source>
</evidence>
<evidence type="ECO:0000313" key="1">
    <source>
        <dbReference type="EMBL" id="QSI78385.1"/>
    </source>
</evidence>
<dbReference type="InterPro" id="IPR021317">
    <property type="entry name" value="DUF2917"/>
</dbReference>
<dbReference type="EMBL" id="CP071060">
    <property type="protein sequence ID" value="QSI78385.1"/>
    <property type="molecule type" value="Genomic_DNA"/>
</dbReference>
<proteinExistence type="predicted"/>
<reference evidence="1 2" key="1">
    <citation type="submission" date="2021-02" db="EMBL/GenBank/DDBJ databases">
        <title>Niveibacterium changnyeongensis HC41.</title>
        <authorList>
            <person name="Kang M."/>
        </authorList>
    </citation>
    <scope>NUCLEOTIDE SEQUENCE [LARGE SCALE GENOMIC DNA]</scope>
    <source>
        <strain evidence="1 2">HC41</strain>
    </source>
</reference>
<keyword evidence="2" id="KW-1185">Reference proteome</keyword>
<dbReference type="RefSeq" id="WP_206255727.1">
    <property type="nucleotide sequence ID" value="NZ_CP071060.1"/>
</dbReference>
<protein>
    <submittedName>
        <fullName evidence="1">DUF2917 domain-containing protein</fullName>
    </submittedName>
</protein>
<name>A0ABX7MCU2_9RHOO</name>
<dbReference type="Pfam" id="PF11142">
    <property type="entry name" value="DUF2917"/>
    <property type="match status" value="1"/>
</dbReference>
<dbReference type="Proteomes" id="UP000663570">
    <property type="component" value="Chromosome"/>
</dbReference>
<accession>A0ABX7MCU2</accession>